<reference evidence="3 4" key="1">
    <citation type="submission" date="2019-04" db="EMBL/GenBank/DDBJ databases">
        <title>Microbes associate with the intestines of laboratory mice.</title>
        <authorList>
            <person name="Navarre W."/>
            <person name="Wong E."/>
            <person name="Huang K."/>
            <person name="Tropini C."/>
            <person name="Ng K."/>
            <person name="Yu B."/>
        </authorList>
    </citation>
    <scope>NUCLEOTIDE SEQUENCE [LARGE SCALE GENOMIC DNA]</scope>
    <source>
        <strain evidence="3 4">NM69_E16B</strain>
    </source>
</reference>
<comment type="caution">
    <text evidence="3">The sequence shown here is derived from an EMBL/GenBank/DDBJ whole genome shotgun (WGS) entry which is preliminary data.</text>
</comment>
<dbReference type="Pfam" id="PF14905">
    <property type="entry name" value="OMP_b-brl_3"/>
    <property type="match status" value="1"/>
</dbReference>
<dbReference type="EMBL" id="SRYZ01000008">
    <property type="protein sequence ID" value="TGY07767.1"/>
    <property type="molecule type" value="Genomic_DNA"/>
</dbReference>
<dbReference type="SUPFAM" id="SSF49464">
    <property type="entry name" value="Carboxypeptidase regulatory domain-like"/>
    <property type="match status" value="1"/>
</dbReference>
<proteinExistence type="predicted"/>
<evidence type="ECO:0000313" key="3">
    <source>
        <dbReference type="EMBL" id="TGY07767.1"/>
    </source>
</evidence>
<dbReference type="InterPro" id="IPR041700">
    <property type="entry name" value="OMP_b-brl_3"/>
</dbReference>
<dbReference type="InterPro" id="IPR008969">
    <property type="entry name" value="CarboxyPept-like_regulatory"/>
</dbReference>
<dbReference type="RefSeq" id="WP_136009537.1">
    <property type="nucleotide sequence ID" value="NZ_SRYZ01000008.1"/>
</dbReference>
<feature type="signal peptide" evidence="1">
    <location>
        <begin position="1"/>
        <end position="19"/>
    </location>
</feature>
<dbReference type="SUPFAM" id="SSF56935">
    <property type="entry name" value="Porins"/>
    <property type="match status" value="1"/>
</dbReference>
<protein>
    <submittedName>
        <fullName evidence="3">TonB-dependent receptor</fullName>
    </submittedName>
</protein>
<dbReference type="Gene3D" id="2.60.40.1120">
    <property type="entry name" value="Carboxypeptidase-like, regulatory domain"/>
    <property type="match status" value="1"/>
</dbReference>
<dbReference type="AlphaFoldDB" id="A0A4S2B1A8"/>
<dbReference type="Pfam" id="PF13620">
    <property type="entry name" value="CarboxypepD_reg"/>
    <property type="match status" value="1"/>
</dbReference>
<feature type="domain" description="Outer membrane protein beta-barrel" evidence="2">
    <location>
        <begin position="370"/>
        <end position="663"/>
    </location>
</feature>
<feature type="chain" id="PRO_5020895477" evidence="1">
    <location>
        <begin position="20"/>
        <end position="764"/>
    </location>
</feature>
<name>A0A4S2B1A8_9BACE</name>
<evidence type="ECO:0000313" key="4">
    <source>
        <dbReference type="Proteomes" id="UP000310532"/>
    </source>
</evidence>
<dbReference type="Proteomes" id="UP000310532">
    <property type="component" value="Unassembled WGS sequence"/>
</dbReference>
<evidence type="ECO:0000259" key="2">
    <source>
        <dbReference type="Pfam" id="PF14905"/>
    </source>
</evidence>
<accession>A0A4S2B1A8</accession>
<sequence length="764" mass="89065">MNYKILLIILAISYLGSHAAKGQNLRQLSGIVTDTLGKGVEHATVWIQAMSDSSSHKTFTNKNGQYIFGKLPEKEYTYHIYHDNYQSVNGTIYLNGNKELGHTLYPVKNVNLDNVVITADRSNVIKSNAQSTLFHLSGNARKEKSIYEALQEIPNLKVDLSMRKIKTADEQNVVILVNNMQRDTSIESIDPAEVESIEIMENPPVKYLKDGHATVLNIKLKKRSQTYRLLNLYNDVHPGMVTNSHSGSFETGNDKFSFYTILFWSGANREKGNEYGEQHYSGTDKDYSLNTRHNSHNAAFYIGGDFVPNLNNYLSYSLYADYNNTKTRKWGEGSISQKETSYEYDARRLTHNRPITYAGKVLHQYRLSEKSLLESTLSYSYSLNKDSNCNHEFSDNYNYSNENRYKMVYQTGSYIAEYQKKWDNKNELTIGSDTYYINGKLDNTSTAGSNTFDYRSWNEYLYATYSSAKTPFSYMLSLGLDCHYNKIEDIKNQYYKIRVSGNASYSFRKHHLLKGYVRGYTSNPSISLLNPYNTSTDSLQVIKGNPYLEPSYTIESGAAYRFTLGAWYIEPDICYARYMDIYERIGRKEGEVYAYTYENKKRESQLIATLSARYNIKNVGHIGLMGRYRRCFFENTTKSWISIYPNWRFYYKNISLNGSISFQPYSHEEYSKRKNSTDCRMALNWNINTNWNVGIGMRYMIEPYEYAYSIDDTRLDYHSYINYDYPKRDKMLYFTVQYVWKYKAPKRKSQYLQQEKPNIQLLKE</sequence>
<keyword evidence="4" id="KW-1185">Reference proteome</keyword>
<keyword evidence="3" id="KW-0675">Receptor</keyword>
<keyword evidence="1" id="KW-0732">Signal</keyword>
<evidence type="ECO:0000256" key="1">
    <source>
        <dbReference type="SAM" id="SignalP"/>
    </source>
</evidence>
<organism evidence="3 4">
    <name type="scientific">Bacteroides muris</name>
    <name type="common">ex Afrizal et al. 2022</name>
    <dbReference type="NCBI Taxonomy" id="2516960"/>
    <lineage>
        <taxon>Bacteria</taxon>
        <taxon>Pseudomonadati</taxon>
        <taxon>Bacteroidota</taxon>
        <taxon>Bacteroidia</taxon>
        <taxon>Bacteroidales</taxon>
        <taxon>Bacteroidaceae</taxon>
        <taxon>Bacteroides</taxon>
    </lineage>
</organism>
<gene>
    <name evidence="3" type="ORF">E5355_05730</name>
</gene>